<comment type="function">
    <text evidence="8">Catalyzes the transfer of a phosphate group to glutamate to form L-glutamate 5-phosphate.</text>
</comment>
<dbReference type="HAMAP" id="MF_00456">
    <property type="entry name" value="ProB"/>
    <property type="match status" value="1"/>
</dbReference>
<feature type="binding site" evidence="8">
    <location>
        <begin position="173"/>
        <end position="174"/>
    </location>
    <ligand>
        <name>ATP</name>
        <dbReference type="ChEBI" id="CHEBI:30616"/>
    </ligand>
</feature>
<dbReference type="InterPro" id="IPR036393">
    <property type="entry name" value="AceGlu_kinase-like_sf"/>
</dbReference>
<dbReference type="GO" id="GO:0005524">
    <property type="term" value="F:ATP binding"/>
    <property type="evidence" value="ECO:0007669"/>
    <property type="project" value="UniProtKB-KW"/>
</dbReference>
<sequence length="273" mass="29811">MYEDIKKSQRIVVKVGTSTLIYDTGKINLKRMDQLAMVLSDLHNQGKEIILVSSGAVGVAVGKMSMAERPRETRVKQALAAVGQCELMFLYDKFFSDYNNTVAQILLTRDDIAIPRRKRNTQNTIHALLELGIIPVINENDTVSIDELEIGDNDILSAYVAKMIDADLLVLFSDIDGLYDADPHVNPDAKLVPVVYDVEQVRYAAGGAGTARGTGGMVTKLNAAEAATEAGIHMVIANGSDISRLYGILDGNSEGTLFVSKNYRNCEAEEGRR</sequence>
<dbReference type="EMBL" id="DVND01000017">
    <property type="protein sequence ID" value="HIU47874.1"/>
    <property type="molecule type" value="Genomic_DNA"/>
</dbReference>
<reference evidence="10" key="2">
    <citation type="journal article" date="2021" name="PeerJ">
        <title>Extensive microbial diversity within the chicken gut microbiome revealed by metagenomics and culture.</title>
        <authorList>
            <person name="Gilroy R."/>
            <person name="Ravi A."/>
            <person name="Getino M."/>
            <person name="Pursley I."/>
            <person name="Horton D.L."/>
            <person name="Alikhan N.F."/>
            <person name="Baker D."/>
            <person name="Gharbi K."/>
            <person name="Hall N."/>
            <person name="Watson M."/>
            <person name="Adriaenssens E.M."/>
            <person name="Foster-Nyarko E."/>
            <person name="Jarju S."/>
            <person name="Secka A."/>
            <person name="Antonio M."/>
            <person name="Oren A."/>
            <person name="Chaudhuri R.R."/>
            <person name="La Ragione R."/>
            <person name="Hildebrand F."/>
            <person name="Pallen M.J."/>
        </authorList>
    </citation>
    <scope>NUCLEOTIDE SEQUENCE</scope>
    <source>
        <strain evidence="10">ChiSjej4B22-9803</strain>
    </source>
</reference>
<dbReference type="GO" id="GO:0005829">
    <property type="term" value="C:cytosol"/>
    <property type="evidence" value="ECO:0007669"/>
    <property type="project" value="TreeGrafter"/>
</dbReference>
<dbReference type="FunFam" id="3.40.1160.10:FF:000018">
    <property type="entry name" value="Glutamate 5-kinase"/>
    <property type="match status" value="1"/>
</dbReference>
<dbReference type="InterPro" id="IPR041739">
    <property type="entry name" value="G5K_ProB"/>
</dbReference>
<dbReference type="PANTHER" id="PTHR43654">
    <property type="entry name" value="GLUTAMATE 5-KINASE"/>
    <property type="match status" value="1"/>
</dbReference>
<keyword evidence="5 8" id="KW-0547">Nucleotide-binding</keyword>
<keyword evidence="2 8" id="KW-0028">Amino-acid biosynthesis</keyword>
<dbReference type="InterPro" id="IPR001048">
    <property type="entry name" value="Asp/Glu/Uridylate_kinase"/>
</dbReference>
<gene>
    <name evidence="8 10" type="primary">proB</name>
    <name evidence="10" type="ORF">IAB04_00765</name>
</gene>
<dbReference type="Gene3D" id="3.40.1160.10">
    <property type="entry name" value="Acetylglutamate kinase-like"/>
    <property type="match status" value="1"/>
</dbReference>
<dbReference type="CDD" id="cd04242">
    <property type="entry name" value="AAK_G5K_ProB"/>
    <property type="match status" value="1"/>
</dbReference>
<dbReference type="PANTHER" id="PTHR43654:SF1">
    <property type="entry name" value="ISOPENTENYL PHOSPHATE KINASE"/>
    <property type="match status" value="1"/>
</dbReference>
<evidence type="ECO:0000256" key="4">
    <source>
        <dbReference type="ARBA" id="ARBA00022679"/>
    </source>
</evidence>
<dbReference type="PRINTS" id="PR00474">
    <property type="entry name" value="GLU5KINASE"/>
</dbReference>
<evidence type="ECO:0000256" key="7">
    <source>
        <dbReference type="ARBA" id="ARBA00022840"/>
    </source>
</evidence>
<evidence type="ECO:0000256" key="3">
    <source>
        <dbReference type="ARBA" id="ARBA00022650"/>
    </source>
</evidence>
<feature type="binding site" evidence="8">
    <location>
        <position position="141"/>
    </location>
    <ligand>
        <name>substrate</name>
    </ligand>
</feature>
<dbReference type="Proteomes" id="UP000824111">
    <property type="component" value="Unassembled WGS sequence"/>
</dbReference>
<dbReference type="SUPFAM" id="SSF53633">
    <property type="entry name" value="Carbamate kinase-like"/>
    <property type="match status" value="1"/>
</dbReference>
<keyword evidence="4 8" id="KW-0808">Transferase</keyword>
<dbReference type="InterPro" id="IPR019797">
    <property type="entry name" value="Glutamate_5-kinase_CS"/>
</dbReference>
<comment type="caution">
    <text evidence="10">The sequence shown here is derived from an EMBL/GenBank/DDBJ whole genome shotgun (WGS) entry which is preliminary data.</text>
</comment>
<evidence type="ECO:0000256" key="8">
    <source>
        <dbReference type="HAMAP-Rule" id="MF_00456"/>
    </source>
</evidence>
<dbReference type="Pfam" id="PF00696">
    <property type="entry name" value="AA_kinase"/>
    <property type="match status" value="1"/>
</dbReference>
<keyword evidence="1 8" id="KW-0963">Cytoplasm</keyword>
<feature type="binding site" evidence="8">
    <location>
        <position position="153"/>
    </location>
    <ligand>
        <name>substrate</name>
    </ligand>
</feature>
<dbReference type="InterPro" id="IPR005715">
    <property type="entry name" value="Glu_5kinase/COase_Synthase"/>
</dbReference>
<evidence type="ECO:0000259" key="9">
    <source>
        <dbReference type="Pfam" id="PF00696"/>
    </source>
</evidence>
<evidence type="ECO:0000313" key="11">
    <source>
        <dbReference type="Proteomes" id="UP000824111"/>
    </source>
</evidence>
<evidence type="ECO:0000256" key="1">
    <source>
        <dbReference type="ARBA" id="ARBA00022490"/>
    </source>
</evidence>
<feature type="binding site" evidence="8">
    <location>
        <position position="14"/>
    </location>
    <ligand>
        <name>ATP</name>
        <dbReference type="ChEBI" id="CHEBI:30616"/>
    </ligand>
</feature>
<comment type="similarity">
    <text evidence="8">Belongs to the glutamate 5-kinase family.</text>
</comment>
<reference evidence="10" key="1">
    <citation type="submission" date="2020-10" db="EMBL/GenBank/DDBJ databases">
        <authorList>
            <person name="Gilroy R."/>
        </authorList>
    </citation>
    <scope>NUCLEOTIDE SEQUENCE</scope>
    <source>
        <strain evidence="10">ChiSjej4B22-9803</strain>
    </source>
</reference>
<evidence type="ECO:0000256" key="2">
    <source>
        <dbReference type="ARBA" id="ARBA00022605"/>
    </source>
</evidence>
<dbReference type="PROSITE" id="PS00902">
    <property type="entry name" value="GLUTAMATE_5_KINASE"/>
    <property type="match status" value="1"/>
</dbReference>
<keyword evidence="7 8" id="KW-0067">ATP-binding</keyword>
<proteinExistence type="inferred from homology"/>
<feature type="domain" description="Aspartate/glutamate/uridylate kinase" evidence="9">
    <location>
        <begin position="9"/>
        <end position="238"/>
    </location>
</feature>
<accession>A0A9D1LTU5</accession>
<dbReference type="GO" id="GO:0004349">
    <property type="term" value="F:glutamate 5-kinase activity"/>
    <property type="evidence" value="ECO:0007669"/>
    <property type="project" value="UniProtKB-UniRule"/>
</dbReference>
<dbReference type="GO" id="GO:0055129">
    <property type="term" value="P:L-proline biosynthetic process"/>
    <property type="evidence" value="ECO:0007669"/>
    <property type="project" value="UniProtKB-UniRule"/>
</dbReference>
<keyword evidence="3 8" id="KW-0641">Proline biosynthesis</keyword>
<protein>
    <recommendedName>
        <fullName evidence="8">Glutamate 5-kinase</fullName>
        <ecNumber evidence="8">2.7.2.11</ecNumber>
    </recommendedName>
    <alternativeName>
        <fullName evidence="8">Gamma-glutamyl kinase</fullName>
        <shortName evidence="8">GK</shortName>
    </alternativeName>
</protein>
<feature type="binding site" evidence="8">
    <location>
        <begin position="214"/>
        <end position="220"/>
    </location>
    <ligand>
        <name>ATP</name>
        <dbReference type="ChEBI" id="CHEBI:30616"/>
    </ligand>
</feature>
<comment type="subcellular location">
    <subcellularLocation>
        <location evidence="8">Cytoplasm</location>
    </subcellularLocation>
</comment>
<comment type="catalytic activity">
    <reaction evidence="8">
        <text>L-glutamate + ATP = L-glutamyl 5-phosphate + ADP</text>
        <dbReference type="Rhea" id="RHEA:14877"/>
        <dbReference type="ChEBI" id="CHEBI:29985"/>
        <dbReference type="ChEBI" id="CHEBI:30616"/>
        <dbReference type="ChEBI" id="CHEBI:58274"/>
        <dbReference type="ChEBI" id="CHEBI:456216"/>
        <dbReference type="EC" id="2.7.2.11"/>
    </reaction>
</comment>
<dbReference type="AlphaFoldDB" id="A0A9D1LTU5"/>
<evidence type="ECO:0000256" key="6">
    <source>
        <dbReference type="ARBA" id="ARBA00022777"/>
    </source>
</evidence>
<comment type="pathway">
    <text evidence="8">Amino-acid biosynthesis; L-proline biosynthesis; L-glutamate 5-semialdehyde from L-glutamate: step 1/2.</text>
</comment>
<dbReference type="NCBIfam" id="TIGR01027">
    <property type="entry name" value="proB"/>
    <property type="match status" value="1"/>
</dbReference>
<dbReference type="EC" id="2.7.2.11" evidence="8"/>
<evidence type="ECO:0000313" key="10">
    <source>
        <dbReference type="EMBL" id="HIU47874.1"/>
    </source>
</evidence>
<name>A0A9D1LTU5_9FIRM</name>
<feature type="binding site" evidence="8">
    <location>
        <position position="54"/>
    </location>
    <ligand>
        <name>substrate</name>
    </ligand>
</feature>
<dbReference type="PIRSF" id="PIRSF000729">
    <property type="entry name" value="GK"/>
    <property type="match status" value="1"/>
</dbReference>
<evidence type="ECO:0000256" key="5">
    <source>
        <dbReference type="ARBA" id="ARBA00022741"/>
    </source>
</evidence>
<organism evidence="10 11">
    <name type="scientific">Candidatus Avimonoglobus intestinipullorum</name>
    <dbReference type="NCBI Taxonomy" id="2840699"/>
    <lineage>
        <taxon>Bacteria</taxon>
        <taxon>Bacillati</taxon>
        <taxon>Bacillota</taxon>
        <taxon>Clostridia</taxon>
        <taxon>Eubacteriales</taxon>
        <taxon>Candidatus Avimonoglobus</taxon>
    </lineage>
</organism>
<dbReference type="InterPro" id="IPR011529">
    <property type="entry name" value="Glu_5kinase"/>
</dbReference>
<dbReference type="InterPro" id="IPR001057">
    <property type="entry name" value="Glu/AcGlu_kinase"/>
</dbReference>
<keyword evidence="6 8" id="KW-0418">Kinase</keyword>